<dbReference type="InterPro" id="IPR043504">
    <property type="entry name" value="Peptidase_S1_PA_chymotrypsin"/>
</dbReference>
<dbReference type="Gene3D" id="2.40.10.10">
    <property type="entry name" value="Trypsin-like serine proteases"/>
    <property type="match status" value="1"/>
</dbReference>
<dbReference type="PANTHER" id="PTHR24260">
    <property type="match status" value="1"/>
</dbReference>
<proteinExistence type="predicted"/>
<reference evidence="2" key="1">
    <citation type="submission" date="2021-12" db="EMBL/GenBank/DDBJ databases">
        <authorList>
            <person name="King R."/>
        </authorList>
    </citation>
    <scope>NUCLEOTIDE SEQUENCE</scope>
</reference>
<protein>
    <recommendedName>
        <fullName evidence="4">Peptidase S1 domain-containing protein</fullName>
    </recommendedName>
</protein>
<evidence type="ECO:0008006" key="4">
    <source>
        <dbReference type="Google" id="ProtNLM"/>
    </source>
</evidence>
<keyword evidence="3" id="KW-1185">Reference proteome</keyword>
<dbReference type="InterPro" id="IPR009003">
    <property type="entry name" value="Peptidase_S1_PA"/>
</dbReference>
<name>A0ABN8BBE5_CHISP</name>
<dbReference type="Proteomes" id="UP001153292">
    <property type="component" value="Chromosome 23"/>
</dbReference>
<sequence length="333" mass="37671">MGSQGDSYCGVLILLFLCDVINLLDSRYCEEGRASSLQEGNLGQSGTFPWLGVLKVHLHEGDSLKIAITGIVLIKDKYALGNANDIVRIPRDVFKADTKALFIPQNNEPWTSDVEDYITHPEYEYSSINTIAVVELKLGIDDFIQFKPICWPKYSYNTSNHLYVVGYTDENKLLEKEIHKLQFVKQKYCDEFYSRAGLKGNKLQPLHVQCAFSEHAAVDCVWETGQVMASNATGHWTMIGLGIRGPGCAAPARFISLYPYIVWIQTTTDLEQISDYRRSAFGTGFRKTTRPQKTIEKSSKIREVPIHDTFLREDNDEYKNATVDDATGENRTM</sequence>
<organism evidence="2 3">
    <name type="scientific">Chilo suppressalis</name>
    <name type="common">Asiatic rice borer moth</name>
    <dbReference type="NCBI Taxonomy" id="168631"/>
    <lineage>
        <taxon>Eukaryota</taxon>
        <taxon>Metazoa</taxon>
        <taxon>Ecdysozoa</taxon>
        <taxon>Arthropoda</taxon>
        <taxon>Hexapoda</taxon>
        <taxon>Insecta</taxon>
        <taxon>Pterygota</taxon>
        <taxon>Neoptera</taxon>
        <taxon>Endopterygota</taxon>
        <taxon>Lepidoptera</taxon>
        <taxon>Glossata</taxon>
        <taxon>Ditrysia</taxon>
        <taxon>Pyraloidea</taxon>
        <taxon>Crambidae</taxon>
        <taxon>Crambinae</taxon>
        <taxon>Chilo</taxon>
    </lineage>
</organism>
<evidence type="ECO:0000313" key="3">
    <source>
        <dbReference type="Proteomes" id="UP001153292"/>
    </source>
</evidence>
<dbReference type="InterPro" id="IPR051333">
    <property type="entry name" value="CLIP_Serine_Protease"/>
</dbReference>
<gene>
    <name evidence="2" type="ORF">CHILSU_LOCUS6762</name>
</gene>
<keyword evidence="1" id="KW-0732">Signal</keyword>
<dbReference type="SUPFAM" id="SSF50494">
    <property type="entry name" value="Trypsin-like serine proteases"/>
    <property type="match status" value="1"/>
</dbReference>
<accession>A0ABN8BBE5</accession>
<evidence type="ECO:0000256" key="1">
    <source>
        <dbReference type="SAM" id="SignalP"/>
    </source>
</evidence>
<dbReference type="EMBL" id="OU963916">
    <property type="protein sequence ID" value="CAH0403487.1"/>
    <property type="molecule type" value="Genomic_DNA"/>
</dbReference>
<feature type="signal peptide" evidence="1">
    <location>
        <begin position="1"/>
        <end position="26"/>
    </location>
</feature>
<feature type="chain" id="PRO_5046413392" description="Peptidase S1 domain-containing protein" evidence="1">
    <location>
        <begin position="27"/>
        <end position="333"/>
    </location>
</feature>
<dbReference type="PANTHER" id="PTHR24260:SF132">
    <property type="entry name" value="PEPTIDASE S1 DOMAIN-CONTAINING PROTEIN"/>
    <property type="match status" value="1"/>
</dbReference>
<evidence type="ECO:0000313" key="2">
    <source>
        <dbReference type="EMBL" id="CAH0403487.1"/>
    </source>
</evidence>